<protein>
    <submittedName>
        <fullName evidence="1">Uncharacterized protein</fullName>
    </submittedName>
</protein>
<dbReference type="AlphaFoldDB" id="A0A5C6C6A6"/>
<organism evidence="1 2">
    <name type="scientific">Allorhodopirellula heiligendammensis</name>
    <dbReference type="NCBI Taxonomy" id="2714739"/>
    <lineage>
        <taxon>Bacteria</taxon>
        <taxon>Pseudomonadati</taxon>
        <taxon>Planctomycetota</taxon>
        <taxon>Planctomycetia</taxon>
        <taxon>Pirellulales</taxon>
        <taxon>Pirellulaceae</taxon>
        <taxon>Allorhodopirellula</taxon>
    </lineage>
</organism>
<proteinExistence type="predicted"/>
<keyword evidence="2" id="KW-1185">Reference proteome</keyword>
<accession>A0A5C6C6A6</accession>
<name>A0A5C6C6A6_9BACT</name>
<evidence type="ECO:0000313" key="1">
    <source>
        <dbReference type="EMBL" id="TWU18986.1"/>
    </source>
</evidence>
<reference evidence="1 2" key="1">
    <citation type="journal article" date="2020" name="Antonie Van Leeuwenhoek">
        <title>Rhodopirellula heiligendammensis sp. nov., Rhodopirellula pilleata sp. nov., and Rhodopirellula solitaria sp. nov. isolated from natural or artificial marine surfaces in Northern Germany and California, USA, and emended description of the genus Rhodopirellula.</title>
        <authorList>
            <person name="Kallscheuer N."/>
            <person name="Wiegand S."/>
            <person name="Jogler M."/>
            <person name="Boedeker C."/>
            <person name="Peeters S.H."/>
            <person name="Rast P."/>
            <person name="Heuer A."/>
            <person name="Jetten M.S.M."/>
            <person name="Rohde M."/>
            <person name="Jogler C."/>
        </authorList>
    </citation>
    <scope>NUCLEOTIDE SEQUENCE [LARGE SCALE GENOMIC DNA]</scope>
    <source>
        <strain evidence="1 2">Poly21</strain>
    </source>
</reference>
<sequence>MRESPYSSLPEQKALASIGLCRELHSLNAQATYCPIEKLVYKTHSFNFSQSFSLILGFRELNFDACQGKHLFAFVIG</sequence>
<gene>
    <name evidence="1" type="ORF">Poly21_11570</name>
</gene>
<dbReference type="EMBL" id="SJPU01000001">
    <property type="protein sequence ID" value="TWU18986.1"/>
    <property type="molecule type" value="Genomic_DNA"/>
</dbReference>
<comment type="caution">
    <text evidence="1">The sequence shown here is derived from an EMBL/GenBank/DDBJ whole genome shotgun (WGS) entry which is preliminary data.</text>
</comment>
<dbReference type="Proteomes" id="UP000319908">
    <property type="component" value="Unassembled WGS sequence"/>
</dbReference>
<evidence type="ECO:0000313" key="2">
    <source>
        <dbReference type="Proteomes" id="UP000319908"/>
    </source>
</evidence>